<dbReference type="InterPro" id="IPR005335">
    <property type="entry name" value="Terminase_ssu"/>
</dbReference>
<reference evidence="2 3" key="1">
    <citation type="submission" date="2019-08" db="EMBL/GenBank/DDBJ databases">
        <authorList>
            <person name="Peeters C."/>
        </authorList>
    </citation>
    <scope>NUCLEOTIDE SEQUENCE [LARGE SCALE GENOMIC DNA]</scope>
    <source>
        <strain evidence="2 3">LMG 31010</strain>
    </source>
</reference>
<dbReference type="Pfam" id="PF03592">
    <property type="entry name" value="Terminase_2"/>
    <property type="match status" value="1"/>
</dbReference>
<sequence>MAFNSKKRLFADAVLAGKSNKDAAIAAGYSPATASAAGSRLVKDKDVAAYLAQHRKKGGAKASVIAKPTSKTAEQSEAAAVTGAAVAAGFDLSTILTFKDPKDFLLAAMNDQATEPKLRIDAAKTLMPFVHPKVGEAGKKEAQKDAAKKAGGGRFASASPPKLVASGGKSV</sequence>
<proteinExistence type="predicted"/>
<evidence type="ECO:0000256" key="1">
    <source>
        <dbReference type="SAM" id="MobiDB-lite"/>
    </source>
</evidence>
<evidence type="ECO:0000313" key="3">
    <source>
        <dbReference type="Proteomes" id="UP000343335"/>
    </source>
</evidence>
<feature type="compositionally biased region" description="Basic and acidic residues" evidence="1">
    <location>
        <begin position="134"/>
        <end position="148"/>
    </location>
</feature>
<dbReference type="RefSeq" id="WP_150663064.1">
    <property type="nucleotide sequence ID" value="NZ_CABPSA010000001.1"/>
</dbReference>
<organism evidence="2 3">
    <name type="scientific">Pandoraea commovens</name>
    <dbReference type="NCBI Taxonomy" id="2508289"/>
    <lineage>
        <taxon>Bacteria</taxon>
        <taxon>Pseudomonadati</taxon>
        <taxon>Pseudomonadota</taxon>
        <taxon>Betaproteobacteria</taxon>
        <taxon>Burkholderiales</taxon>
        <taxon>Burkholderiaceae</taxon>
        <taxon>Pandoraea</taxon>
    </lineage>
</organism>
<feature type="region of interest" description="Disordered" evidence="1">
    <location>
        <begin position="134"/>
        <end position="171"/>
    </location>
</feature>
<dbReference type="OrthoDB" id="8756642at2"/>
<name>A0A5E4SHZ3_9BURK</name>
<dbReference type="Proteomes" id="UP000343335">
    <property type="component" value="Unassembled WGS sequence"/>
</dbReference>
<protein>
    <submittedName>
        <fullName evidence="2">Terminase</fullName>
    </submittedName>
</protein>
<dbReference type="EMBL" id="CABPSA010000001">
    <property type="protein sequence ID" value="VVD74633.1"/>
    <property type="molecule type" value="Genomic_DNA"/>
</dbReference>
<dbReference type="Gene3D" id="1.10.10.1400">
    <property type="entry name" value="Terminase, small subunit, N-terminal DNA-binding domain, HTH motif"/>
    <property type="match status" value="1"/>
</dbReference>
<dbReference type="AlphaFoldDB" id="A0A5E4SHZ3"/>
<gene>
    <name evidence="2" type="ORF">PCO31010_00807</name>
</gene>
<dbReference type="InterPro" id="IPR038713">
    <property type="entry name" value="Terminase_Gp1_N_sf"/>
</dbReference>
<evidence type="ECO:0000313" key="2">
    <source>
        <dbReference type="EMBL" id="VVD74633.1"/>
    </source>
</evidence>
<accession>A0A5E4SHZ3</accession>
<dbReference type="GO" id="GO:0051276">
    <property type="term" value="P:chromosome organization"/>
    <property type="evidence" value="ECO:0007669"/>
    <property type="project" value="InterPro"/>
</dbReference>